<dbReference type="AlphaFoldDB" id="A0A3B1D5K1"/>
<dbReference type="SUPFAM" id="SSF49879">
    <property type="entry name" value="SMAD/FHA domain"/>
    <property type="match status" value="1"/>
</dbReference>
<organism evidence="1">
    <name type="scientific">hydrothermal vent metagenome</name>
    <dbReference type="NCBI Taxonomy" id="652676"/>
    <lineage>
        <taxon>unclassified sequences</taxon>
        <taxon>metagenomes</taxon>
        <taxon>ecological metagenomes</taxon>
    </lineage>
</organism>
<sequence length="212" mass="23732">MWFATMTQPDDAISVTNIPKRLMLWIDGVGAYLLCLKKEVSIGGPMQNSLPSEISLMANLSRCHATIIRDGESYFLEAHSPVHVDGHRVDWRTHLKKKSSIQLGENVQLQFRLPSVLSQSALLQFVSHHRPSFSVDGVVLMDENCLLGPGKENHIQCAQWEESLLLYIKGDNLYCKSHGDMFIDGEPATGASIIKPGQTVSGEEWRFRLETV</sequence>
<proteinExistence type="predicted"/>
<name>A0A3B1D5K1_9ZZZZ</name>
<protein>
    <recommendedName>
        <fullName evidence="2">FHA domain-containing protein</fullName>
    </recommendedName>
</protein>
<gene>
    <name evidence="1" type="ORF">MNBD_PLANCTO02-677</name>
</gene>
<dbReference type="CDD" id="cd00060">
    <property type="entry name" value="FHA"/>
    <property type="match status" value="1"/>
</dbReference>
<evidence type="ECO:0008006" key="2">
    <source>
        <dbReference type="Google" id="ProtNLM"/>
    </source>
</evidence>
<evidence type="ECO:0000313" key="1">
    <source>
        <dbReference type="EMBL" id="VAX38176.1"/>
    </source>
</evidence>
<dbReference type="Gene3D" id="2.60.200.20">
    <property type="match status" value="1"/>
</dbReference>
<dbReference type="InterPro" id="IPR008984">
    <property type="entry name" value="SMAD_FHA_dom_sf"/>
</dbReference>
<accession>A0A3B1D5K1</accession>
<dbReference type="EMBL" id="UOGL01000167">
    <property type="protein sequence ID" value="VAX38176.1"/>
    <property type="molecule type" value="Genomic_DNA"/>
</dbReference>
<reference evidence="1" key="1">
    <citation type="submission" date="2018-06" db="EMBL/GenBank/DDBJ databases">
        <authorList>
            <person name="Zhirakovskaya E."/>
        </authorList>
    </citation>
    <scope>NUCLEOTIDE SEQUENCE</scope>
</reference>